<gene>
    <name evidence="2" type="ORF">KIN20_035581</name>
</gene>
<proteinExistence type="inferred from homology"/>
<accession>A0AAD5RBE5</accession>
<organism evidence="2 3">
    <name type="scientific">Parelaphostrongylus tenuis</name>
    <name type="common">Meningeal worm</name>
    <dbReference type="NCBI Taxonomy" id="148309"/>
    <lineage>
        <taxon>Eukaryota</taxon>
        <taxon>Metazoa</taxon>
        <taxon>Ecdysozoa</taxon>
        <taxon>Nematoda</taxon>
        <taxon>Chromadorea</taxon>
        <taxon>Rhabditida</taxon>
        <taxon>Rhabditina</taxon>
        <taxon>Rhabditomorpha</taxon>
        <taxon>Strongyloidea</taxon>
        <taxon>Metastrongylidae</taxon>
        <taxon>Parelaphostrongylus</taxon>
    </lineage>
</organism>
<dbReference type="CDD" id="cd05233">
    <property type="entry name" value="SDR_c"/>
    <property type="match status" value="1"/>
</dbReference>
<sequence>MSASPVALVTGVTSSIGKAIVRRLAFSGYSVAATDRRPEDVDEVATDLKKVGGRVVGFAVDLAHKQHRSELISRVVSEMGKLDSLIVVPPDNDIHGDIIDTTTNQFNKLFHDRLTLPFRLAQAALPTLQNSKYAEKIIIFDY</sequence>
<comment type="similarity">
    <text evidence="1">Belongs to the short-chain dehydrogenases/reductases (SDR) family.</text>
</comment>
<dbReference type="AlphaFoldDB" id="A0AAD5RBE5"/>
<dbReference type="PANTHER" id="PTHR43943:SF2">
    <property type="entry name" value="DEHYDROGENASE_REDUCTASE 4"/>
    <property type="match status" value="1"/>
</dbReference>
<dbReference type="Proteomes" id="UP001196413">
    <property type="component" value="Unassembled WGS sequence"/>
</dbReference>
<dbReference type="PANTHER" id="PTHR43943">
    <property type="entry name" value="DEHYDROGENASE/REDUCTASE (SDR FAMILY) MEMBER 4"/>
    <property type="match status" value="1"/>
</dbReference>
<dbReference type="EMBL" id="JAHQIW010007237">
    <property type="protein sequence ID" value="KAJ1373225.1"/>
    <property type="molecule type" value="Genomic_DNA"/>
</dbReference>
<evidence type="ECO:0000256" key="1">
    <source>
        <dbReference type="ARBA" id="ARBA00006484"/>
    </source>
</evidence>
<dbReference type="InterPro" id="IPR002347">
    <property type="entry name" value="SDR_fam"/>
</dbReference>
<name>A0AAD5RBE5_PARTN</name>
<reference evidence="2" key="1">
    <citation type="submission" date="2021-06" db="EMBL/GenBank/DDBJ databases">
        <title>Parelaphostrongylus tenuis whole genome reference sequence.</title>
        <authorList>
            <person name="Garwood T.J."/>
            <person name="Larsen P.A."/>
            <person name="Fountain-Jones N.M."/>
            <person name="Garbe J.R."/>
            <person name="Macchietto M.G."/>
            <person name="Kania S.A."/>
            <person name="Gerhold R.W."/>
            <person name="Richards J.E."/>
            <person name="Wolf T.M."/>
        </authorList>
    </citation>
    <scope>NUCLEOTIDE SEQUENCE</scope>
    <source>
        <strain evidence="2">MNPRO001-30</strain>
        <tissue evidence="2">Meninges</tissue>
    </source>
</reference>
<evidence type="ECO:0000313" key="2">
    <source>
        <dbReference type="EMBL" id="KAJ1373225.1"/>
    </source>
</evidence>
<dbReference type="Pfam" id="PF00106">
    <property type="entry name" value="adh_short"/>
    <property type="match status" value="1"/>
</dbReference>
<keyword evidence="3" id="KW-1185">Reference proteome</keyword>
<evidence type="ECO:0000313" key="3">
    <source>
        <dbReference type="Proteomes" id="UP001196413"/>
    </source>
</evidence>
<comment type="caution">
    <text evidence="2">The sequence shown here is derived from an EMBL/GenBank/DDBJ whole genome shotgun (WGS) entry which is preliminary data.</text>
</comment>
<dbReference type="SUPFAM" id="SSF51735">
    <property type="entry name" value="NAD(P)-binding Rossmann-fold domains"/>
    <property type="match status" value="1"/>
</dbReference>
<dbReference type="Gene3D" id="3.40.50.720">
    <property type="entry name" value="NAD(P)-binding Rossmann-like Domain"/>
    <property type="match status" value="1"/>
</dbReference>
<dbReference type="InterPro" id="IPR036291">
    <property type="entry name" value="NAD(P)-bd_dom_sf"/>
</dbReference>
<protein>
    <submittedName>
        <fullName evidence="2">Uncharacterized protein</fullName>
    </submittedName>
</protein>